<evidence type="ECO:0000313" key="2">
    <source>
        <dbReference type="EMBL" id="EEH02573.1"/>
    </source>
</evidence>
<dbReference type="Proteomes" id="UP000001631">
    <property type="component" value="Unassembled WGS sequence"/>
</dbReference>
<dbReference type="HOGENOM" id="CLU_2072468_0_0_1"/>
<feature type="compositionally biased region" description="Acidic residues" evidence="1">
    <location>
        <begin position="81"/>
        <end position="93"/>
    </location>
</feature>
<sequence>MADIIFIISALSNSDADAANSTTLTSSSFISFNSDTDAVNSATLISSSSVSSTFIFFMAYLFPPHEGFNNDSISIYHQNENDDADTDDDDDDAAVDDVVDEDEAINHQESSSACQSNC</sequence>
<evidence type="ECO:0000256" key="1">
    <source>
        <dbReference type="SAM" id="MobiDB-lite"/>
    </source>
</evidence>
<gene>
    <name evidence="2" type="ORF">HCBG_09186</name>
</gene>
<proteinExistence type="predicted"/>
<dbReference type="InParanoid" id="C0P1A6"/>
<dbReference type="RefSeq" id="XP_045283054.1">
    <property type="nucleotide sequence ID" value="XM_045436235.1"/>
</dbReference>
<name>C0P1A6_AJECG</name>
<dbReference type="EMBL" id="GG663387">
    <property type="protein sequence ID" value="EEH02573.1"/>
    <property type="molecule type" value="Genomic_DNA"/>
</dbReference>
<evidence type="ECO:0000313" key="3">
    <source>
        <dbReference type="Proteomes" id="UP000001631"/>
    </source>
</evidence>
<protein>
    <submittedName>
        <fullName evidence="2">Uncharacterized protein</fullName>
    </submittedName>
</protein>
<keyword evidence="3" id="KW-1185">Reference proteome</keyword>
<feature type="region of interest" description="Disordered" evidence="1">
    <location>
        <begin position="72"/>
        <end position="93"/>
    </location>
</feature>
<reference evidence="2" key="1">
    <citation type="submission" date="2009-02" db="EMBL/GenBank/DDBJ databases">
        <title>The Genome Sequence of Ajellomyces capsulatus strain G186AR.</title>
        <authorList>
            <consortium name="The Broad Institute Genome Sequencing Platform"/>
            <person name="Champion M."/>
            <person name="Cuomo C."/>
            <person name="Ma L.-J."/>
            <person name="Henn M.R."/>
            <person name="Sil A."/>
            <person name="Goldman B."/>
            <person name="Young S.K."/>
            <person name="Kodira C.D."/>
            <person name="Zeng Q."/>
            <person name="Koehrsen M."/>
            <person name="Alvarado L."/>
            <person name="Berlin A."/>
            <person name="Borenstein D."/>
            <person name="Chen Z."/>
            <person name="Engels R."/>
            <person name="Freedman E."/>
            <person name="Gellesch M."/>
            <person name="Goldberg J."/>
            <person name="Griggs A."/>
            <person name="Gujja S."/>
            <person name="Heiman D."/>
            <person name="Hepburn T."/>
            <person name="Howarth C."/>
            <person name="Jen D."/>
            <person name="Larson L."/>
            <person name="Lewis B."/>
            <person name="Mehta T."/>
            <person name="Park D."/>
            <person name="Pearson M."/>
            <person name="Roberts A."/>
            <person name="Saif S."/>
            <person name="Shea T."/>
            <person name="Shenoy N."/>
            <person name="Sisk P."/>
            <person name="Stolte C."/>
            <person name="Sykes S."/>
            <person name="Walk T."/>
            <person name="White J."/>
            <person name="Yandava C."/>
            <person name="Klein B."/>
            <person name="McEwen J.G."/>
            <person name="Puccia R."/>
            <person name="Goldman G.H."/>
            <person name="Felipe M.S."/>
            <person name="Nino-Vega G."/>
            <person name="San-Blas G."/>
            <person name="Taylor J."/>
            <person name="Mendoza L."/>
            <person name="Galagan J."/>
            <person name="Nusbaum C."/>
            <person name="Birren B."/>
        </authorList>
    </citation>
    <scope>NUCLEOTIDE SEQUENCE</scope>
    <source>
        <strain evidence="2">G186AR</strain>
    </source>
</reference>
<dbReference type="GeneID" id="69042202"/>
<organism evidence="2 3">
    <name type="scientific">Ajellomyces capsulatus (strain G186AR / H82 / ATCC MYA-2454 / RMSCC 2432)</name>
    <name type="common">Darling's disease fungus</name>
    <name type="synonym">Histoplasma capsulatum</name>
    <dbReference type="NCBI Taxonomy" id="447093"/>
    <lineage>
        <taxon>Eukaryota</taxon>
        <taxon>Fungi</taxon>
        <taxon>Dikarya</taxon>
        <taxon>Ascomycota</taxon>
        <taxon>Pezizomycotina</taxon>
        <taxon>Eurotiomycetes</taxon>
        <taxon>Eurotiomycetidae</taxon>
        <taxon>Onygenales</taxon>
        <taxon>Ajellomycetaceae</taxon>
        <taxon>Histoplasma</taxon>
    </lineage>
</organism>
<accession>C0P1A6</accession>
<dbReference type="AlphaFoldDB" id="C0P1A6"/>